<dbReference type="InterPro" id="IPR002938">
    <property type="entry name" value="FAD-bd"/>
</dbReference>
<keyword evidence="5" id="KW-0503">Monooxygenase</keyword>
<dbReference type="SUPFAM" id="SSF54373">
    <property type="entry name" value="FAD-linked reductases, C-terminal domain"/>
    <property type="match status" value="1"/>
</dbReference>
<dbReference type="PRINTS" id="PR00420">
    <property type="entry name" value="RNGMNOXGNASE"/>
</dbReference>
<dbReference type="PANTHER" id="PTHR13789">
    <property type="entry name" value="MONOOXYGENASE"/>
    <property type="match status" value="1"/>
</dbReference>
<dbReference type="InterPro" id="IPR050493">
    <property type="entry name" value="FAD-dep_Monooxygenase_BioMet"/>
</dbReference>
<dbReference type="PANTHER" id="PTHR13789:SF238">
    <property type="entry name" value="PUTATIVE (AFU_ORTHOLOGUE AFUA_2G01680)-RELATED"/>
    <property type="match status" value="1"/>
</dbReference>
<sequence>MGLKIHQFLSALQYCYDNDAYLLCHMSGRYHQLRSRQTQKSISKLLSIPPEMQESAPLSPLPPTAGQISDARFVHTSNWDIELHHSLTNSVPVRNLSLLSVPIFWNPSKLEALDRDLLEYSSASLATFGHDATALGNILVRMALQGSAAVLQALLAFSSLHRYGLQSQALELKIAALGSLAKGSAAPSLCAKTTMQHIAAGMLLCSFEVHQSSYTSDQWMFYLGGVKTVLNASCTETLCQLGSDMAVLLDWVHYHDVLARFSLLHWKREGVPELPSTPTDLLCSQVSNLPPPIFSMLNLLSQVCDAVSSGAIPPETSDNMDDYKCFLEVLDWRIRRLSIPKVPDDDDPVSDDATLVMQLYQLAVLLFLNRSFEGLILQPIRTQQHIDRAFAILHRLSSCKQQFPIFVVGCEARTDEQRAVVLDVISRTEKMGSSRSLDYSNRLSAWLDLHAKPETITFISNMADTCNSHPVFTVLIVGCGLSGLASALALAQAGHRVTVFERSVKLQEIGAGIQLAPNATRLLQHWGVLEEVLKYADRPESGTFRSYRGDVLSQSPPVSHPNLVSEAPYLMIHRADLLRALLSGTGNLGIEIKLGSEVKEIDFNKPSLRLATGEVYEADLILGADGERSRCRGRLLGRDDPPYSPGDVVYRISVPTKDITEGHLAWDLKRRSSVNFWMGSGGHVVTYPIQHDMLNVVLIYAEGASGKVMYGPQRADIEDFRSKISDWDPVLHELINVEGSVCTKWTLFQIHEPVQWRHESGRFVLIGDAAHAILPCLAQGAAQAFEDAGVLGGIFSQSVGRDQIPDALRVFEQVRKPRASEVRRRTLDQKAMFALANGPEQEERDAKLRAGADYGLFEWLWGYDAAKSGREAWERFLTESHENRTEPRNGI</sequence>
<protein>
    <recommendedName>
        <fullName evidence="6">FAD-binding domain-containing protein</fullName>
    </recommendedName>
</protein>
<accession>A0A8H6Q520</accession>
<keyword evidence="2" id="KW-0285">Flavoprotein</keyword>
<evidence type="ECO:0000256" key="1">
    <source>
        <dbReference type="ARBA" id="ARBA00007992"/>
    </source>
</evidence>
<dbReference type="Pfam" id="PF11951">
    <property type="entry name" value="Fungal_trans_2"/>
    <property type="match status" value="1"/>
</dbReference>
<keyword evidence="3" id="KW-0274">FAD</keyword>
<keyword evidence="4" id="KW-0560">Oxidoreductase</keyword>
<feature type="domain" description="FAD-binding" evidence="6">
    <location>
        <begin position="473"/>
        <end position="825"/>
    </location>
</feature>
<dbReference type="GO" id="GO:0004497">
    <property type="term" value="F:monooxygenase activity"/>
    <property type="evidence" value="ECO:0007669"/>
    <property type="project" value="UniProtKB-KW"/>
</dbReference>
<organism evidence="7 8">
    <name type="scientific">Aspergillus felis</name>
    <dbReference type="NCBI Taxonomy" id="1287682"/>
    <lineage>
        <taxon>Eukaryota</taxon>
        <taxon>Fungi</taxon>
        <taxon>Dikarya</taxon>
        <taxon>Ascomycota</taxon>
        <taxon>Pezizomycotina</taxon>
        <taxon>Eurotiomycetes</taxon>
        <taxon>Eurotiomycetidae</taxon>
        <taxon>Eurotiales</taxon>
        <taxon>Aspergillaceae</taxon>
        <taxon>Aspergillus</taxon>
        <taxon>Aspergillus subgen. Fumigati</taxon>
    </lineage>
</organism>
<dbReference type="AlphaFoldDB" id="A0A8H6Q520"/>
<evidence type="ECO:0000256" key="3">
    <source>
        <dbReference type="ARBA" id="ARBA00022827"/>
    </source>
</evidence>
<gene>
    <name evidence="7" type="ORF">CNMCM5623_000181</name>
</gene>
<dbReference type="InterPro" id="IPR036188">
    <property type="entry name" value="FAD/NAD-bd_sf"/>
</dbReference>
<comment type="similarity">
    <text evidence="1">Belongs to the paxM FAD-dependent monooxygenase family.</text>
</comment>
<dbReference type="GO" id="GO:0071949">
    <property type="term" value="F:FAD binding"/>
    <property type="evidence" value="ECO:0007669"/>
    <property type="project" value="InterPro"/>
</dbReference>
<dbReference type="SUPFAM" id="SSF51905">
    <property type="entry name" value="FAD/NAD(P)-binding domain"/>
    <property type="match status" value="1"/>
</dbReference>
<evidence type="ECO:0000256" key="4">
    <source>
        <dbReference type="ARBA" id="ARBA00023002"/>
    </source>
</evidence>
<reference evidence="7" key="1">
    <citation type="submission" date="2020-06" db="EMBL/GenBank/DDBJ databases">
        <title>Draft genome sequences of strains closely related to Aspergillus parafelis and Aspergillus hiratsukae.</title>
        <authorList>
            <person name="Dos Santos R.A.C."/>
            <person name="Rivero-Menendez O."/>
            <person name="Steenwyk J.L."/>
            <person name="Mead M.E."/>
            <person name="Goldman G.H."/>
            <person name="Alastruey-Izquierdo A."/>
            <person name="Rokas A."/>
        </authorList>
    </citation>
    <scope>NUCLEOTIDE SEQUENCE</scope>
    <source>
        <strain evidence="7">CNM-CM5623</strain>
    </source>
</reference>
<dbReference type="OrthoDB" id="420606at2759"/>
<proteinExistence type="inferred from homology"/>
<evidence type="ECO:0000313" key="7">
    <source>
        <dbReference type="EMBL" id="KAF7166586.1"/>
    </source>
</evidence>
<evidence type="ECO:0000259" key="6">
    <source>
        <dbReference type="Pfam" id="PF01494"/>
    </source>
</evidence>
<evidence type="ECO:0000256" key="2">
    <source>
        <dbReference type="ARBA" id="ARBA00022630"/>
    </source>
</evidence>
<dbReference type="Gene3D" id="3.50.50.60">
    <property type="entry name" value="FAD/NAD(P)-binding domain"/>
    <property type="match status" value="1"/>
</dbReference>
<dbReference type="Pfam" id="PF01494">
    <property type="entry name" value="FAD_binding_3"/>
    <property type="match status" value="1"/>
</dbReference>
<dbReference type="InterPro" id="IPR021858">
    <property type="entry name" value="Fun_TF"/>
</dbReference>
<comment type="caution">
    <text evidence="7">The sequence shown here is derived from an EMBL/GenBank/DDBJ whole genome shotgun (WGS) entry which is preliminary data.</text>
</comment>
<evidence type="ECO:0000256" key="5">
    <source>
        <dbReference type="ARBA" id="ARBA00023033"/>
    </source>
</evidence>
<name>A0A8H6Q520_9EURO</name>
<evidence type="ECO:0000313" key="8">
    <source>
        <dbReference type="Proteomes" id="UP000654922"/>
    </source>
</evidence>
<dbReference type="Proteomes" id="UP000654922">
    <property type="component" value="Unassembled WGS sequence"/>
</dbReference>
<dbReference type="EMBL" id="JACBAE010001301">
    <property type="protein sequence ID" value="KAF7166586.1"/>
    <property type="molecule type" value="Genomic_DNA"/>
</dbReference>